<dbReference type="Pfam" id="PF00990">
    <property type="entry name" value="GGDEF"/>
    <property type="match status" value="1"/>
</dbReference>
<dbReference type="InterPro" id="IPR000160">
    <property type="entry name" value="GGDEF_dom"/>
</dbReference>
<keyword evidence="6" id="KW-1185">Reference proteome</keyword>
<dbReference type="OrthoDB" id="8416215at2"/>
<protein>
    <submittedName>
        <fullName evidence="5">Diguanylate cyclase</fullName>
    </submittedName>
</protein>
<sequence length="523" mass="57923">MDKRSQPWGGNGADLPMASLSASTGVSRSAVAAERRERVRLLFENLPFSLTISGLLACILAAVLATEIRNARLFDWFAVLAAVLLARTLLLLVWRRRPDAGIDPAGVEAWLFWFRFGTIAAGIVWGVGGLLLAPVGDIRHEIYVSFALGGLCAGAAATLAVDSFSVVGFLLTVLVPQIVFLAMQRDAISQGMSAMETLFLFFLLASSRQSSRQLAENFRLRMQATDNEQRFRQMLESSPVATCIEDAANGRVMFANNSYALLIDTSPERAIGAFTASYYASPDAYAAVLERLGNGEQVTNQLVELHAPRGSAWVKWTLASYFPVEYQGKPALLIWFYDITDRKIAEDRNQHLAYHDALTGLPNRSLFRDRVQHAIASAERERSRLALMFVDLDRFKPVNDTYGHGVGDQLLKLVAERLYRCLRKSDSPARLGGDEFVVLLPAIKTERNALEIAEKIRHEMSVPFEIDGLTLEISASIGVAIYPDHADNAQRLVDCADLAMYYAKAEGRNRVRTYQANLRDVNV</sequence>
<dbReference type="GO" id="GO:0003824">
    <property type="term" value="F:catalytic activity"/>
    <property type="evidence" value="ECO:0007669"/>
    <property type="project" value="UniProtKB-ARBA"/>
</dbReference>
<organism evidence="5 6">
    <name type="scientific">Methylomonas koyamae</name>
    <dbReference type="NCBI Taxonomy" id="702114"/>
    <lineage>
        <taxon>Bacteria</taxon>
        <taxon>Pseudomonadati</taxon>
        <taxon>Pseudomonadota</taxon>
        <taxon>Gammaproteobacteria</taxon>
        <taxon>Methylococcales</taxon>
        <taxon>Methylococcaceae</taxon>
        <taxon>Methylomonas</taxon>
    </lineage>
</organism>
<comment type="cofactor">
    <cofactor evidence="1">
        <name>Mg(2+)</name>
        <dbReference type="ChEBI" id="CHEBI:18420"/>
    </cofactor>
</comment>
<evidence type="ECO:0000256" key="1">
    <source>
        <dbReference type="ARBA" id="ARBA00001946"/>
    </source>
</evidence>
<dbReference type="FunFam" id="3.30.70.270:FF:000001">
    <property type="entry name" value="Diguanylate cyclase domain protein"/>
    <property type="match status" value="1"/>
</dbReference>
<reference evidence="6" key="1">
    <citation type="submission" date="2016-03" db="EMBL/GenBank/DDBJ databases">
        <authorList>
            <person name="Heylen K."/>
            <person name="De Vos P."/>
            <person name="Vekeman B."/>
        </authorList>
    </citation>
    <scope>NUCLEOTIDE SEQUENCE [LARGE SCALE GENOMIC DNA]</scope>
    <source>
        <strain evidence="6">R-45383</strain>
    </source>
</reference>
<dbReference type="InterPro" id="IPR035965">
    <property type="entry name" value="PAS-like_dom_sf"/>
</dbReference>
<feature type="transmembrane region" description="Helical" evidence="2">
    <location>
        <begin position="142"/>
        <end position="175"/>
    </location>
</feature>
<evidence type="ECO:0000256" key="2">
    <source>
        <dbReference type="SAM" id="Phobius"/>
    </source>
</evidence>
<dbReference type="NCBIfam" id="TIGR00229">
    <property type="entry name" value="sensory_box"/>
    <property type="match status" value="1"/>
</dbReference>
<dbReference type="PROSITE" id="PS50112">
    <property type="entry name" value="PAS"/>
    <property type="match status" value="1"/>
</dbReference>
<dbReference type="STRING" id="702114.A1355_09640"/>
<comment type="caution">
    <text evidence="5">The sequence shown here is derived from an EMBL/GenBank/DDBJ whole genome shotgun (WGS) entry which is preliminary data.</text>
</comment>
<dbReference type="AlphaFoldDB" id="A0A177NFZ3"/>
<dbReference type="SUPFAM" id="SSF55073">
    <property type="entry name" value="Nucleotide cyclase"/>
    <property type="match status" value="1"/>
</dbReference>
<feature type="transmembrane region" description="Helical" evidence="2">
    <location>
        <begin position="73"/>
        <end position="94"/>
    </location>
</feature>
<keyword evidence="2" id="KW-0472">Membrane</keyword>
<dbReference type="NCBIfam" id="TIGR00254">
    <property type="entry name" value="GGDEF"/>
    <property type="match status" value="1"/>
</dbReference>
<dbReference type="PANTHER" id="PTHR46663">
    <property type="entry name" value="DIGUANYLATE CYCLASE DGCT-RELATED"/>
    <property type="match status" value="1"/>
</dbReference>
<keyword evidence="2" id="KW-0812">Transmembrane</keyword>
<dbReference type="PROSITE" id="PS50887">
    <property type="entry name" value="GGDEF"/>
    <property type="match status" value="1"/>
</dbReference>
<name>A0A177NFZ3_9GAMM</name>
<dbReference type="Proteomes" id="UP000077628">
    <property type="component" value="Unassembled WGS sequence"/>
</dbReference>
<proteinExistence type="predicted"/>
<dbReference type="InterPro" id="IPR013656">
    <property type="entry name" value="PAS_4"/>
</dbReference>
<dbReference type="InterPro" id="IPR000014">
    <property type="entry name" value="PAS"/>
</dbReference>
<evidence type="ECO:0000259" key="4">
    <source>
        <dbReference type="PROSITE" id="PS50887"/>
    </source>
</evidence>
<evidence type="ECO:0000313" key="6">
    <source>
        <dbReference type="Proteomes" id="UP000077628"/>
    </source>
</evidence>
<accession>A0A177NFZ3</accession>
<dbReference type="InterPro" id="IPR043128">
    <property type="entry name" value="Rev_trsase/Diguanyl_cyclase"/>
</dbReference>
<dbReference type="Gene3D" id="3.30.70.270">
    <property type="match status" value="1"/>
</dbReference>
<dbReference type="PANTHER" id="PTHR46663:SF2">
    <property type="entry name" value="GGDEF DOMAIN-CONTAINING PROTEIN"/>
    <property type="match status" value="1"/>
</dbReference>
<dbReference type="Pfam" id="PF08448">
    <property type="entry name" value="PAS_4"/>
    <property type="match status" value="1"/>
</dbReference>
<dbReference type="SMART" id="SM00267">
    <property type="entry name" value="GGDEF"/>
    <property type="match status" value="1"/>
</dbReference>
<feature type="domain" description="GGDEF" evidence="4">
    <location>
        <begin position="383"/>
        <end position="516"/>
    </location>
</feature>
<dbReference type="SUPFAM" id="SSF55785">
    <property type="entry name" value="PYP-like sensor domain (PAS domain)"/>
    <property type="match status" value="1"/>
</dbReference>
<dbReference type="CDD" id="cd01949">
    <property type="entry name" value="GGDEF"/>
    <property type="match status" value="1"/>
</dbReference>
<feature type="domain" description="PAS" evidence="3">
    <location>
        <begin position="227"/>
        <end position="292"/>
    </location>
</feature>
<dbReference type="InterPro" id="IPR029787">
    <property type="entry name" value="Nucleotide_cyclase"/>
</dbReference>
<dbReference type="SMART" id="SM00091">
    <property type="entry name" value="PAS"/>
    <property type="match status" value="1"/>
</dbReference>
<dbReference type="Gene3D" id="3.30.450.20">
    <property type="entry name" value="PAS domain"/>
    <property type="match status" value="1"/>
</dbReference>
<evidence type="ECO:0000259" key="3">
    <source>
        <dbReference type="PROSITE" id="PS50112"/>
    </source>
</evidence>
<keyword evidence="2" id="KW-1133">Transmembrane helix</keyword>
<dbReference type="InterPro" id="IPR052163">
    <property type="entry name" value="DGC-Regulatory_Protein"/>
</dbReference>
<gene>
    <name evidence="5" type="ORF">A1355_09640</name>
</gene>
<feature type="transmembrane region" description="Helical" evidence="2">
    <location>
        <begin position="46"/>
        <end position="66"/>
    </location>
</feature>
<evidence type="ECO:0000313" key="5">
    <source>
        <dbReference type="EMBL" id="OAI16762.1"/>
    </source>
</evidence>
<feature type="transmembrane region" description="Helical" evidence="2">
    <location>
        <begin position="114"/>
        <end position="135"/>
    </location>
</feature>
<dbReference type="EMBL" id="LUUK01000183">
    <property type="protein sequence ID" value="OAI16762.1"/>
    <property type="molecule type" value="Genomic_DNA"/>
</dbReference>